<dbReference type="PROSITE" id="PS51462">
    <property type="entry name" value="NUDIX"/>
    <property type="match status" value="1"/>
</dbReference>
<dbReference type="SUPFAM" id="SSF55811">
    <property type="entry name" value="Nudix"/>
    <property type="match status" value="1"/>
</dbReference>
<dbReference type="InterPro" id="IPR015797">
    <property type="entry name" value="NUDIX_hydrolase-like_dom_sf"/>
</dbReference>
<reference evidence="13 14" key="1">
    <citation type="submission" date="2024-09" db="EMBL/GenBank/DDBJ databases">
        <authorList>
            <person name="Sun Q."/>
            <person name="Mori K."/>
        </authorList>
    </citation>
    <scope>NUCLEOTIDE SEQUENCE [LARGE SCALE GENOMIC DNA]</scope>
    <source>
        <strain evidence="13 14">CCM 7957</strain>
    </source>
</reference>
<keyword evidence="9" id="KW-0234">DNA repair</keyword>
<comment type="similarity">
    <text evidence="2">Belongs to the Nudix hydrolase family.</text>
</comment>
<keyword evidence="3" id="KW-0515">Mutator protein</keyword>
<protein>
    <recommendedName>
        <fullName evidence="11">8-oxo-dGTP diphosphatase</fullName>
        <ecNumber evidence="11">3.6.1.55</ecNumber>
    </recommendedName>
</protein>
<evidence type="ECO:0000256" key="2">
    <source>
        <dbReference type="ARBA" id="ARBA00005582"/>
    </source>
</evidence>
<dbReference type="PANTHER" id="PTHR47707:SF1">
    <property type="entry name" value="NUDIX HYDROLASE FAMILY PROTEIN"/>
    <property type="match status" value="1"/>
</dbReference>
<feature type="domain" description="Nudix hydrolase" evidence="12">
    <location>
        <begin position="1"/>
        <end position="133"/>
    </location>
</feature>
<evidence type="ECO:0000259" key="12">
    <source>
        <dbReference type="PROSITE" id="PS51462"/>
    </source>
</evidence>
<dbReference type="EMBL" id="JBHLWV010000013">
    <property type="protein sequence ID" value="MFC0314281.1"/>
    <property type="molecule type" value="Genomic_DNA"/>
</dbReference>
<proteinExistence type="inferred from homology"/>
<dbReference type="InterPro" id="IPR000086">
    <property type="entry name" value="NUDIX_hydrolase_dom"/>
</dbReference>
<evidence type="ECO:0000256" key="10">
    <source>
        <dbReference type="ARBA" id="ARBA00035861"/>
    </source>
</evidence>
<evidence type="ECO:0000256" key="6">
    <source>
        <dbReference type="ARBA" id="ARBA00022763"/>
    </source>
</evidence>
<keyword evidence="6" id="KW-0227">DNA damage</keyword>
<evidence type="ECO:0000256" key="7">
    <source>
        <dbReference type="ARBA" id="ARBA00022801"/>
    </source>
</evidence>
<evidence type="ECO:0000256" key="11">
    <source>
        <dbReference type="ARBA" id="ARBA00038905"/>
    </source>
</evidence>
<comment type="cofactor">
    <cofactor evidence="1">
        <name>Mg(2+)</name>
        <dbReference type="ChEBI" id="CHEBI:18420"/>
    </cofactor>
</comment>
<dbReference type="PRINTS" id="PR00502">
    <property type="entry name" value="NUDIXFAMILY"/>
</dbReference>
<name>A0ABV6H5Y1_9ACTN</name>
<organism evidence="13 14">
    <name type="scientific">Gordonia phosphorivorans</name>
    <dbReference type="NCBI Taxonomy" id="1056982"/>
    <lineage>
        <taxon>Bacteria</taxon>
        <taxon>Bacillati</taxon>
        <taxon>Actinomycetota</taxon>
        <taxon>Actinomycetes</taxon>
        <taxon>Mycobacteriales</taxon>
        <taxon>Gordoniaceae</taxon>
        <taxon>Gordonia</taxon>
    </lineage>
</organism>
<evidence type="ECO:0000256" key="1">
    <source>
        <dbReference type="ARBA" id="ARBA00001946"/>
    </source>
</evidence>
<evidence type="ECO:0000256" key="8">
    <source>
        <dbReference type="ARBA" id="ARBA00022842"/>
    </source>
</evidence>
<evidence type="ECO:0000313" key="13">
    <source>
        <dbReference type="EMBL" id="MFC0314281.1"/>
    </source>
</evidence>
<evidence type="ECO:0000256" key="5">
    <source>
        <dbReference type="ARBA" id="ARBA00022723"/>
    </source>
</evidence>
<dbReference type="GO" id="GO:0016787">
    <property type="term" value="F:hydrolase activity"/>
    <property type="evidence" value="ECO:0007669"/>
    <property type="project" value="UniProtKB-KW"/>
</dbReference>
<keyword evidence="7 13" id="KW-0378">Hydrolase</keyword>
<sequence length="144" mass="15162">MRFVVAGAVIRPAPSGAGAELLLAQRSYPADVAGLWELPGGKLAPGETAEQALVRELAEELAVTVAVGAALSEQVPLRADLTLVAHWARVLDGVPRAVEHHGLTWVDADRLAAMAESGVLVPADTAWVPELLTYLRRQDSGEPS</sequence>
<evidence type="ECO:0000256" key="3">
    <source>
        <dbReference type="ARBA" id="ARBA00022457"/>
    </source>
</evidence>
<evidence type="ECO:0000256" key="9">
    <source>
        <dbReference type="ARBA" id="ARBA00023204"/>
    </source>
</evidence>
<gene>
    <name evidence="13" type="ORF">ACFFJD_05355</name>
</gene>
<dbReference type="InterPro" id="IPR020476">
    <property type="entry name" value="Nudix_hydrolase"/>
</dbReference>
<keyword evidence="8" id="KW-0460">Magnesium</keyword>
<dbReference type="Pfam" id="PF00293">
    <property type="entry name" value="NUDIX"/>
    <property type="match status" value="1"/>
</dbReference>
<comment type="caution">
    <text evidence="13">The sequence shown here is derived from an EMBL/GenBank/DDBJ whole genome shotgun (WGS) entry which is preliminary data.</text>
</comment>
<dbReference type="Proteomes" id="UP001589783">
    <property type="component" value="Unassembled WGS sequence"/>
</dbReference>
<keyword evidence="14" id="KW-1185">Reference proteome</keyword>
<keyword evidence="5" id="KW-0479">Metal-binding</keyword>
<evidence type="ECO:0000313" key="14">
    <source>
        <dbReference type="Proteomes" id="UP001589783"/>
    </source>
</evidence>
<comment type="catalytic activity">
    <reaction evidence="10">
        <text>8-oxo-dGTP + H2O = 8-oxo-dGMP + diphosphate + H(+)</text>
        <dbReference type="Rhea" id="RHEA:31575"/>
        <dbReference type="ChEBI" id="CHEBI:15377"/>
        <dbReference type="ChEBI" id="CHEBI:15378"/>
        <dbReference type="ChEBI" id="CHEBI:33019"/>
        <dbReference type="ChEBI" id="CHEBI:63224"/>
        <dbReference type="ChEBI" id="CHEBI:77896"/>
        <dbReference type="EC" id="3.6.1.55"/>
    </reaction>
</comment>
<dbReference type="PANTHER" id="PTHR47707">
    <property type="entry name" value="8-OXO-DGTP DIPHOSPHATASE"/>
    <property type="match status" value="1"/>
</dbReference>
<dbReference type="EC" id="3.6.1.55" evidence="11"/>
<evidence type="ECO:0000256" key="4">
    <source>
        <dbReference type="ARBA" id="ARBA00022705"/>
    </source>
</evidence>
<dbReference type="RefSeq" id="WP_382361915.1">
    <property type="nucleotide sequence ID" value="NZ_JBHLWV010000013.1"/>
</dbReference>
<dbReference type="CDD" id="cd03425">
    <property type="entry name" value="NUDIX_MutT_NudA_like"/>
    <property type="match status" value="1"/>
</dbReference>
<keyword evidence="4" id="KW-0235">DNA replication</keyword>
<accession>A0ABV6H5Y1</accession>
<dbReference type="InterPro" id="IPR047127">
    <property type="entry name" value="MutT-like"/>
</dbReference>
<dbReference type="Gene3D" id="3.90.79.10">
    <property type="entry name" value="Nucleoside Triphosphate Pyrophosphohydrolase"/>
    <property type="match status" value="1"/>
</dbReference>